<sequence length="507" mass="54203">MKKFLLFAFLAICVLNQIKAQGILVNRYFNSGTSDGTDDAVELLVVKDHLDIRKYIVKDYANGGSNLDDGGAKFRFNDIALWSNLRSGTTIVLRRMSVTELASYTPDTDGSDFKISLAVNDTRYMTDLAPTKAWNFTVNEVVLVGADTETTTGDGANKAIHALGVGIGNYYARAVWNAITSPKSLLDGYTGTNNVKGVVALTTPNAATYTTAFDMNADLVALPMYWQKQTALMVGFPAGIQVYRANTPYMTREINAYAVVFDPRLVEFKPTFSSTFKTPESFVNAETGTVLACLNGGFFYTTALSHLQYNGATAANNVASLVRSGKTYYPTRGTFGLSPTWKPDITWTYKVGSDVYSYATPSPNDVNAAPQPVPTSAGGIKWNVVSAIGGSPVLVKGGVVNVTSAEELADLDNTSQRGRSAIGYTADGKVILLAVEGGNTTVTPNVMGLTLNELANLMKDMGCVSALNLDGGGSTTLRINNQATVRPSDSGATERTMPGVILIKSKN</sequence>
<dbReference type="PANTHER" id="PTHR40446:SF2">
    <property type="entry name" value="N-ACETYLGLUCOSAMINE-1-PHOSPHODIESTER ALPHA-N-ACETYLGLUCOSAMINIDASE"/>
    <property type="match status" value="1"/>
</dbReference>
<dbReference type="GO" id="GO:0016798">
    <property type="term" value="F:hydrolase activity, acting on glycosyl bonds"/>
    <property type="evidence" value="ECO:0007669"/>
    <property type="project" value="UniProtKB-KW"/>
</dbReference>
<dbReference type="InterPro" id="IPR018711">
    <property type="entry name" value="NAGPA"/>
</dbReference>
<dbReference type="Proteomes" id="UP001517367">
    <property type="component" value="Unassembled WGS sequence"/>
</dbReference>
<dbReference type="RefSeq" id="WP_138730826.1">
    <property type="nucleotide sequence ID" value="NZ_SRMP02000017.1"/>
</dbReference>
<comment type="caution">
    <text evidence="3">The sequence shown here is derived from an EMBL/GenBank/DDBJ whole genome shotgun (WGS) entry which is preliminary data.</text>
</comment>
<evidence type="ECO:0000313" key="3">
    <source>
        <dbReference type="EMBL" id="MFN0291986.1"/>
    </source>
</evidence>
<protein>
    <submittedName>
        <fullName evidence="3">Phosphodiester glycosidase family protein</fullName>
    </submittedName>
</protein>
<keyword evidence="1" id="KW-0732">Signal</keyword>
<evidence type="ECO:0000259" key="2">
    <source>
        <dbReference type="Pfam" id="PF09992"/>
    </source>
</evidence>
<gene>
    <name evidence="3" type="ORF">E5L68_011330</name>
</gene>
<reference evidence="3 4" key="1">
    <citation type="submission" date="2024-12" db="EMBL/GenBank/DDBJ databases">
        <authorList>
            <person name="Hu S."/>
        </authorList>
    </citation>
    <scope>NUCLEOTIDE SEQUENCE [LARGE SCALE GENOMIC DNA]</scope>
    <source>
        <strain evidence="3 4">P-25</strain>
    </source>
</reference>
<feature type="signal peptide" evidence="1">
    <location>
        <begin position="1"/>
        <end position="20"/>
    </location>
</feature>
<name>A0ABW9JJU5_9SPHI</name>
<dbReference type="EMBL" id="SRMP02000017">
    <property type="protein sequence ID" value="MFN0291986.1"/>
    <property type="molecule type" value="Genomic_DNA"/>
</dbReference>
<accession>A0ABW9JJU5</accession>
<evidence type="ECO:0000313" key="4">
    <source>
        <dbReference type="Proteomes" id="UP001517367"/>
    </source>
</evidence>
<keyword evidence="3" id="KW-0378">Hydrolase</keyword>
<dbReference type="PANTHER" id="PTHR40446">
    <property type="entry name" value="N-ACETYLGLUCOSAMINE-1-PHOSPHODIESTER ALPHA-N-ACETYLGLUCOSAMINIDASE"/>
    <property type="match status" value="1"/>
</dbReference>
<evidence type="ECO:0000256" key="1">
    <source>
        <dbReference type="SAM" id="SignalP"/>
    </source>
</evidence>
<dbReference type="Pfam" id="PF09992">
    <property type="entry name" value="NAGPA"/>
    <property type="match status" value="1"/>
</dbReference>
<feature type="chain" id="PRO_5047032413" evidence="1">
    <location>
        <begin position="21"/>
        <end position="507"/>
    </location>
</feature>
<keyword evidence="4" id="KW-1185">Reference proteome</keyword>
<feature type="domain" description="Phosphodiester glycosidase" evidence="2">
    <location>
        <begin position="370"/>
        <end position="503"/>
    </location>
</feature>
<keyword evidence="3" id="KW-0326">Glycosidase</keyword>
<proteinExistence type="predicted"/>
<organism evidence="3 4">
    <name type="scientific">Pedobacter helvus</name>
    <dbReference type="NCBI Taxonomy" id="2563444"/>
    <lineage>
        <taxon>Bacteria</taxon>
        <taxon>Pseudomonadati</taxon>
        <taxon>Bacteroidota</taxon>
        <taxon>Sphingobacteriia</taxon>
        <taxon>Sphingobacteriales</taxon>
        <taxon>Sphingobacteriaceae</taxon>
        <taxon>Pedobacter</taxon>
    </lineage>
</organism>